<evidence type="ECO:0000256" key="4">
    <source>
        <dbReference type="ARBA" id="ARBA00022813"/>
    </source>
</evidence>
<dbReference type="InterPro" id="IPR050077">
    <property type="entry name" value="LexA_repressor"/>
</dbReference>
<dbReference type="Pfam" id="PF00717">
    <property type="entry name" value="Peptidase_S24"/>
    <property type="match status" value="1"/>
</dbReference>
<dbReference type="GO" id="GO:0009432">
    <property type="term" value="P:SOS response"/>
    <property type="evidence" value="ECO:0007669"/>
    <property type="project" value="UniProtKB-KW"/>
</dbReference>
<dbReference type="PANTHER" id="PTHR33516:SF2">
    <property type="entry name" value="LEXA REPRESSOR-RELATED"/>
    <property type="match status" value="1"/>
</dbReference>
<dbReference type="GO" id="GO:0003677">
    <property type="term" value="F:DNA binding"/>
    <property type="evidence" value="ECO:0007669"/>
    <property type="project" value="InterPro"/>
</dbReference>
<dbReference type="PRINTS" id="PR00726">
    <property type="entry name" value="LEXASERPTASE"/>
</dbReference>
<dbReference type="GO" id="GO:0004252">
    <property type="term" value="F:serine-type endopeptidase activity"/>
    <property type="evidence" value="ECO:0007669"/>
    <property type="project" value="InterPro"/>
</dbReference>
<dbReference type="InterPro" id="IPR015927">
    <property type="entry name" value="Peptidase_S24_S26A/B/C"/>
</dbReference>
<evidence type="ECO:0000313" key="11">
    <source>
        <dbReference type="Proteomes" id="UP000568888"/>
    </source>
</evidence>
<comment type="similarity">
    <text evidence="1 7">Belongs to the peptidase S24 family.</text>
</comment>
<dbReference type="InterPro" id="IPR036286">
    <property type="entry name" value="LexA/Signal_pep-like_sf"/>
</dbReference>
<gene>
    <name evidence="10" type="primary">lexA</name>
    <name evidence="10" type="ORF">GMPD_07960</name>
</gene>
<dbReference type="AlphaFoldDB" id="A0A6V8MT04"/>
<dbReference type="InterPro" id="IPR039418">
    <property type="entry name" value="LexA-like"/>
</dbReference>
<dbReference type="Gene3D" id="1.10.10.10">
    <property type="entry name" value="Winged helix-like DNA-binding domain superfamily/Winged helix DNA-binding domain"/>
    <property type="match status" value="1"/>
</dbReference>
<evidence type="ECO:0000256" key="1">
    <source>
        <dbReference type="ARBA" id="ARBA00007484"/>
    </source>
</evidence>
<dbReference type="GO" id="GO:0006508">
    <property type="term" value="P:proteolysis"/>
    <property type="evidence" value="ECO:0007669"/>
    <property type="project" value="InterPro"/>
</dbReference>
<dbReference type="InterPro" id="IPR006197">
    <property type="entry name" value="Peptidase_S24_LexA"/>
</dbReference>
<feature type="domain" description="LexA repressor DNA-binding" evidence="9">
    <location>
        <begin position="1"/>
        <end position="62"/>
    </location>
</feature>
<evidence type="ECO:0000259" key="8">
    <source>
        <dbReference type="Pfam" id="PF00717"/>
    </source>
</evidence>
<dbReference type="InterPro" id="IPR036388">
    <property type="entry name" value="WH-like_DNA-bd_sf"/>
</dbReference>
<dbReference type="CDD" id="cd06529">
    <property type="entry name" value="S24_LexA-like"/>
    <property type="match status" value="1"/>
</dbReference>
<evidence type="ECO:0000256" key="3">
    <source>
        <dbReference type="ARBA" id="ARBA00022801"/>
    </source>
</evidence>
<evidence type="ECO:0000259" key="9">
    <source>
        <dbReference type="Pfam" id="PF01726"/>
    </source>
</evidence>
<keyword evidence="5" id="KW-0234">DNA repair</keyword>
<accession>A0A6V8MT04</accession>
<dbReference type="EMBL" id="BLXY01000001">
    <property type="protein sequence ID" value="GFO62877.1"/>
    <property type="molecule type" value="Genomic_DNA"/>
</dbReference>
<evidence type="ECO:0000313" key="10">
    <source>
        <dbReference type="EMBL" id="GFO62877.1"/>
    </source>
</evidence>
<dbReference type="GO" id="GO:0006281">
    <property type="term" value="P:DNA repair"/>
    <property type="evidence" value="ECO:0007669"/>
    <property type="project" value="UniProtKB-KW"/>
</dbReference>
<feature type="domain" description="Peptidase S24/S26A/S26B/S26C" evidence="8">
    <location>
        <begin position="135"/>
        <end position="248"/>
    </location>
</feature>
<dbReference type="InterPro" id="IPR006199">
    <property type="entry name" value="LexA_DNA-bd_dom"/>
</dbReference>
<evidence type="ECO:0000256" key="2">
    <source>
        <dbReference type="ARBA" id="ARBA00022763"/>
    </source>
</evidence>
<keyword evidence="3 7" id="KW-0378">Hydrolase</keyword>
<dbReference type="SUPFAM" id="SSF46785">
    <property type="entry name" value="Winged helix' DNA-binding domain"/>
    <property type="match status" value="1"/>
</dbReference>
<evidence type="ECO:0000256" key="5">
    <source>
        <dbReference type="ARBA" id="ARBA00023204"/>
    </source>
</evidence>
<dbReference type="InterPro" id="IPR036390">
    <property type="entry name" value="WH_DNA-bd_sf"/>
</dbReference>
<evidence type="ECO:0000256" key="6">
    <source>
        <dbReference type="ARBA" id="ARBA00023236"/>
    </source>
</evidence>
<sequence length="263" mass="28015">MTPKQKRVLDFILDFVDRHGYQPSQQEIAAGCGFDSLGTVQHYLRALERHGQLARQGNAKRGLQLANPPCPPFAKGGTFAAHSPAKGGTVLAPTLAEKGTLTGTSLADRETLSAPRLANSGAFRQGGNVAFLELPLVGIVAAGRPVEAFQLADAIEVPSAMAGPGNVVYEVRGDSMVEMGIMDGDYVAVHPQSVAENGQTVIAEVNGSITIKKYLRKGNTIQLLPANSAMSPITVTQEDEFHIRGVLVGSMRFYRKWTGKSST</sequence>
<reference evidence="11" key="1">
    <citation type="submission" date="2020-06" db="EMBL/GenBank/DDBJ databases">
        <title>Draft genomic sequecing of Geomonas sp. Red736.</title>
        <authorList>
            <person name="Itoh H."/>
            <person name="Xu Z.X."/>
            <person name="Ushijima N."/>
            <person name="Masuda Y."/>
            <person name="Shiratori Y."/>
            <person name="Senoo K."/>
        </authorList>
    </citation>
    <scope>NUCLEOTIDE SEQUENCE [LARGE SCALE GENOMIC DNA]</scope>
    <source>
        <strain evidence="11">Red736</strain>
    </source>
</reference>
<dbReference type="SUPFAM" id="SSF51306">
    <property type="entry name" value="LexA/Signal peptidase"/>
    <property type="match status" value="1"/>
</dbReference>
<name>A0A6V8MT04_9BACT</name>
<keyword evidence="2" id="KW-0227">DNA damage</keyword>
<protein>
    <submittedName>
        <fullName evidence="10">LexA repressor</fullName>
    </submittedName>
</protein>
<comment type="caution">
    <text evidence="10">The sequence shown here is derived from an EMBL/GenBank/DDBJ whole genome shotgun (WGS) entry which is preliminary data.</text>
</comment>
<organism evidence="10 11">
    <name type="scientific">Geomonas paludis</name>
    <dbReference type="NCBI Taxonomy" id="2740185"/>
    <lineage>
        <taxon>Bacteria</taxon>
        <taxon>Pseudomonadati</taxon>
        <taxon>Thermodesulfobacteriota</taxon>
        <taxon>Desulfuromonadia</taxon>
        <taxon>Geobacterales</taxon>
        <taxon>Geobacteraceae</taxon>
        <taxon>Geomonas</taxon>
    </lineage>
</organism>
<dbReference type="Pfam" id="PF01726">
    <property type="entry name" value="LexA_DNA_bind"/>
    <property type="match status" value="1"/>
</dbReference>
<evidence type="ECO:0000256" key="7">
    <source>
        <dbReference type="RuleBase" id="RU003991"/>
    </source>
</evidence>
<dbReference type="Proteomes" id="UP000568888">
    <property type="component" value="Unassembled WGS sequence"/>
</dbReference>
<dbReference type="PANTHER" id="PTHR33516">
    <property type="entry name" value="LEXA REPRESSOR"/>
    <property type="match status" value="1"/>
</dbReference>
<dbReference type="GO" id="GO:0006355">
    <property type="term" value="P:regulation of DNA-templated transcription"/>
    <property type="evidence" value="ECO:0007669"/>
    <property type="project" value="InterPro"/>
</dbReference>
<keyword evidence="4 7" id="KW-0068">Autocatalytic cleavage</keyword>
<dbReference type="Gene3D" id="2.10.109.10">
    <property type="entry name" value="Umud Fragment, subunit A"/>
    <property type="match status" value="1"/>
</dbReference>
<proteinExistence type="inferred from homology"/>
<keyword evidence="6" id="KW-0742">SOS response</keyword>